<organism evidence="1">
    <name type="scientific">Emiliania huxleyi</name>
    <name type="common">Coccolithophore</name>
    <name type="synonym">Pontosphaera huxleyi</name>
    <dbReference type="NCBI Taxonomy" id="2903"/>
    <lineage>
        <taxon>Eukaryota</taxon>
        <taxon>Haptista</taxon>
        <taxon>Haptophyta</taxon>
        <taxon>Prymnesiophyceae</taxon>
        <taxon>Isochrysidales</taxon>
        <taxon>Noelaerhabdaceae</taxon>
        <taxon>Emiliania</taxon>
    </lineage>
</organism>
<name>A0A7S3U376_EMIHU</name>
<sequence length="281" mass="30140">MQPLLHERILAKPAFALSLEAHALGSLDSSPRAWFQLRTKPDAKPLGEANADAQQKTSYSEASDVLVEIQAARLIGIRSQSDGYYAVMGISDDQKEMVNALVSAAKHHVGQVVEGSDRELVSPLDSATDEDLAMGIAARLNCKISVFAGRMTAASIISEHGEALFRPGSKAVGLCEQPPAGVCDATVHMMGFWHDETQYGPLLYLRTGRIIMQDGVPEFPETPLTSSVLTALGAEEPTADPLSPSDSIRSLASTVECDDEVGDEYGNKKDIAVAWANRNAF</sequence>
<gene>
    <name evidence="1" type="ORF">EHUX00137_LOCUS48413</name>
</gene>
<dbReference type="EMBL" id="HBIR01062380">
    <property type="protein sequence ID" value="CAE0601924.1"/>
    <property type="molecule type" value="Transcribed_RNA"/>
</dbReference>
<protein>
    <submittedName>
        <fullName evidence="1">Uncharacterized protein</fullName>
    </submittedName>
</protein>
<dbReference type="AlphaFoldDB" id="A0A7S3U376"/>
<proteinExistence type="predicted"/>
<reference evidence="1" key="1">
    <citation type="submission" date="2021-01" db="EMBL/GenBank/DDBJ databases">
        <authorList>
            <person name="Corre E."/>
            <person name="Pelletier E."/>
            <person name="Niang G."/>
            <person name="Scheremetjew M."/>
            <person name="Finn R."/>
            <person name="Kale V."/>
            <person name="Holt S."/>
            <person name="Cochrane G."/>
            <person name="Meng A."/>
            <person name="Brown T."/>
            <person name="Cohen L."/>
        </authorList>
    </citation>
    <scope>NUCLEOTIDE SEQUENCE</scope>
    <source>
        <strain evidence="1">379</strain>
    </source>
</reference>
<evidence type="ECO:0000313" key="1">
    <source>
        <dbReference type="EMBL" id="CAE0601924.1"/>
    </source>
</evidence>
<accession>A0A7S3U376</accession>